<dbReference type="GO" id="GO:0031499">
    <property type="term" value="C:TRAMP complex"/>
    <property type="evidence" value="ECO:0007669"/>
    <property type="project" value="TreeGrafter"/>
</dbReference>
<evidence type="ECO:0000313" key="7">
    <source>
        <dbReference type="Proteomes" id="UP000290189"/>
    </source>
</evidence>
<proteinExistence type="predicted"/>
<feature type="compositionally biased region" description="Basic and acidic residues" evidence="3">
    <location>
        <begin position="1507"/>
        <end position="1522"/>
    </location>
</feature>
<accession>A0A3P3Y525</accession>
<feature type="region of interest" description="Disordered" evidence="3">
    <location>
        <begin position="1028"/>
        <end position="1061"/>
    </location>
</feature>
<dbReference type="SUPFAM" id="SSF81631">
    <property type="entry name" value="PAP/OAS1 substrate-binding domain"/>
    <property type="match status" value="2"/>
</dbReference>
<feature type="region of interest" description="Disordered" evidence="3">
    <location>
        <begin position="498"/>
        <end position="526"/>
    </location>
</feature>
<evidence type="ECO:0000256" key="3">
    <source>
        <dbReference type="SAM" id="MobiDB-lite"/>
    </source>
</evidence>
<feature type="region of interest" description="Disordered" evidence="3">
    <location>
        <begin position="407"/>
        <end position="443"/>
    </location>
</feature>
<organism evidence="6 7">
    <name type="scientific">Plasmodiophora brassicae</name>
    <name type="common">Clubroot disease agent</name>
    <dbReference type="NCBI Taxonomy" id="37360"/>
    <lineage>
        <taxon>Eukaryota</taxon>
        <taxon>Sar</taxon>
        <taxon>Rhizaria</taxon>
        <taxon>Endomyxa</taxon>
        <taxon>Phytomyxea</taxon>
        <taxon>Plasmodiophorida</taxon>
        <taxon>Plasmodiophoridae</taxon>
        <taxon>Plasmodiophora</taxon>
    </lineage>
</organism>
<evidence type="ECO:0000256" key="2">
    <source>
        <dbReference type="ARBA" id="ARBA00022842"/>
    </source>
</evidence>
<dbReference type="Gene3D" id="3.30.460.10">
    <property type="entry name" value="Beta Polymerase, domain 2"/>
    <property type="match status" value="2"/>
</dbReference>
<name>A0A3P3Y525_PLABS</name>
<reference evidence="6 7" key="1">
    <citation type="submission" date="2018-03" db="EMBL/GenBank/DDBJ databases">
        <authorList>
            <person name="Fogelqvist J."/>
        </authorList>
    </citation>
    <scope>NUCLEOTIDE SEQUENCE [LARGE SCALE GENOMIC DNA]</scope>
</reference>
<dbReference type="GO" id="GO:0003729">
    <property type="term" value="F:mRNA binding"/>
    <property type="evidence" value="ECO:0007669"/>
    <property type="project" value="TreeGrafter"/>
</dbReference>
<dbReference type="PANTHER" id="PTHR23092">
    <property type="entry name" value="POLY(A) RNA POLYMERASE"/>
    <property type="match status" value="1"/>
</dbReference>
<dbReference type="EMBL" id="OVEO01000003">
    <property type="protein sequence ID" value="SPQ95214.1"/>
    <property type="molecule type" value="Genomic_DNA"/>
</dbReference>
<keyword evidence="1" id="KW-0479">Metal-binding</keyword>
<feature type="region of interest" description="Disordered" evidence="3">
    <location>
        <begin position="363"/>
        <end position="392"/>
    </location>
</feature>
<dbReference type="Proteomes" id="UP000290189">
    <property type="component" value="Unassembled WGS sequence"/>
</dbReference>
<protein>
    <recommendedName>
        <fullName evidence="8">Polymerase nucleotidyl transferase domain-containing protein</fullName>
    </recommendedName>
</protein>
<feature type="domain" description="PAP-associated" evidence="4">
    <location>
        <begin position="1837"/>
        <end position="1894"/>
    </location>
</feature>
<feature type="domain" description="PAP-associated" evidence="4">
    <location>
        <begin position="876"/>
        <end position="928"/>
    </location>
</feature>
<dbReference type="GO" id="GO:0005730">
    <property type="term" value="C:nucleolus"/>
    <property type="evidence" value="ECO:0007669"/>
    <property type="project" value="TreeGrafter"/>
</dbReference>
<dbReference type="Pfam" id="PF03828">
    <property type="entry name" value="PAP_assoc"/>
    <property type="match status" value="2"/>
</dbReference>
<dbReference type="InterPro" id="IPR045862">
    <property type="entry name" value="Trf4-like"/>
</dbReference>
<evidence type="ECO:0000313" key="6">
    <source>
        <dbReference type="EMBL" id="SPQ95214.1"/>
    </source>
</evidence>
<sequence length="1950" mass="211503">MNSSPSVGVLRGQHRQKSHALTASADEPMTRAMRLVVALALACCIVVHGAKGRPGKRAHRVDPSLPLSSSHDIRDAIVLLEKARVALCEAEAELGLQELSRLLKSAAPPKRASNRNEVAHLVANADRFHRIAAIEPSHMLACVQVVAIQNFLRQTAYRIDSVLADYRHMIPDLGVVGDNWRLAVASSLNLSEYVEHTVHQVVSVRDAKFEDLPALRFWNATNVAHDEIVSVAKQIRGQVDLDRIMVDSIRRRNVLLEPLFATYVEYCDLVTELLGQPIVAAIVQLPDSDGAGQVYEHLTDAARLAADMKDAIIGRVWNLHTANSGLDRADVHLQNARTLVDHVEYMMNLVVAPDPPFEDPVIPAPNKKKATKKKKTKARGLPASNVEESGCRANDSDAFPSVVGSARIQKPTGDVDDGSNADTEAGSDRPPMISLREGDAMPTCSTSFDPVRRDATEDDLPSLPCCPSAVNDAGSVVTETSVCNPVTPSNVPVSVTTDEIRAAKTTKKPKPRSGERGTLSRRQDRRVSISCTPPVDVIAARVSAIDMSLPTPLTPPPANTANTFGDVSDMDALPITPPTSSNVDSRVDDSLLLSPSVNDVGVSLELPPTPSPTGSTATFTSGSVSDYDDSHLSPLFYYQDPASPVIDSKNDVDMPHPQSFQPSWSLDSEISPAMGISSFYESPDAQLTYDLGDFLTVFEAGRQRNDARYRQDLHTVERAVHARFPDAIVKVTGSFAYDLHLPAPISDLDLVILHPTLDASDGLLQLFLSVRHNPTFSSVKYISTASTPIIKATVADSHVKVDITWNVANVDDARNLVLEAMDAFPLFRPITMYVKYYLYMHGLGSPYYGGLGSFQLYLLVIFHLQTNAAICAGSAGACLRAFFEFYGSSFPVEQYCVSVTTDGRPLLKAVYHGPVDVACLCIQSPFDSAVDVGRSAYNFAVIRQHFYWTPIRDIVHMIKRTWPALSSAARRGGQGRPRVAVPPAPVSAARKAQCPASASGLQLPRGDMPPGALLLVIALVVAVVHGAKPRPAKRTTATPVSLGRSPARHSRHTRPASSLPLPSSPAIQDAIVLLEQARVTLCEVEWCIVDQEWRGNDRKQTRSAQKGPAPPHRPVSTLVANAHQYDRIEGFEGIHVQTCVDIALNLERSLRTSNRIFHIVEDHAALLDDLFGIVLARRKAVNASHALLDFLATDVSAVMVDRDAKLEGLPALRFWDQAGVTPEEIVSAAAQIRDQADILNRVIDANRQRNVLLKQALDAFVEVCDVTSDELSRAIVNAAKGTRDDPPKSTMDFEELVHAAGLVYEEKERVAYFADGTQRAIYTCLDVPAERLRHTFTAVDRIVHMMDLMTCPPPPPVEEPVALSAPDKRKSKRKRKKQSRQDKQSMTDETRSIPCSEVAEALQDREATTEDGPCCCPDTAIEEASNASWLATPQFLHPADVADENTATAAGADVSPSAPSSSAAGSKKKKKNKKKRRSQTMSAGASSCEPTDLIPAAAGSSPQAHVADNHTAMDDSELETRLPPDTTTAPLSSSSTSACNSSTSLLTANGTQPGNVSAVRPVRHADANGAPLRTTSVSSSGSSPGDVTQSSSSSGSPPYPANRSRGVVGVVRLSDFVPRRRPPVHRASPAIARRPALLSMVGVQDAQLTHDLHEFVASVEEHRRRDNMNHLRAYQAVHQAVRDLFPGATVKVAGSVAFGLHLPSPVSDLDLVVQHPAPDPSNGLLRLFLTISGNATFSSVEYLPAASTPIIKATVANSRLNVDIAWNVGNLERTRLFIQGVMESFRLFKPIALYMKHYLYMHGLSTPYYGGLGSFQLYLLVAFHLQAHAASRTGSAGACLRAFFEFYGRAFQVDRHCVSVHTNGRPLLKTERTTHIPGSADAAARLCIESPFDAAVDVGRSAFNFDAIRQQLSWTYRILSDSWKTSLSDLTPDEPVNPAMILQSPACTRQ</sequence>
<dbReference type="InterPro" id="IPR054708">
    <property type="entry name" value="MTPAP-like_central"/>
</dbReference>
<dbReference type="CDD" id="cd05402">
    <property type="entry name" value="NT_PAP_TUTase"/>
    <property type="match status" value="2"/>
</dbReference>
<gene>
    <name evidence="6" type="ORF">PLBR_LOCUS2429</name>
</gene>
<feature type="compositionally biased region" description="Basic residues" evidence="3">
    <location>
        <begin position="1369"/>
        <end position="1378"/>
    </location>
</feature>
<evidence type="ECO:0000259" key="4">
    <source>
        <dbReference type="Pfam" id="PF03828"/>
    </source>
</evidence>
<feature type="compositionally biased region" description="Basic residues" evidence="3">
    <location>
        <begin position="366"/>
        <end position="378"/>
    </location>
</feature>
<evidence type="ECO:0000256" key="1">
    <source>
        <dbReference type="ARBA" id="ARBA00022723"/>
    </source>
</evidence>
<keyword evidence="6" id="KW-0496">Mitochondrion</keyword>
<evidence type="ECO:0000259" key="5">
    <source>
        <dbReference type="Pfam" id="PF22600"/>
    </source>
</evidence>
<feature type="region of interest" description="Disordered" evidence="3">
    <location>
        <begin position="1"/>
        <end position="25"/>
    </location>
</feature>
<dbReference type="SUPFAM" id="SSF81301">
    <property type="entry name" value="Nucleotidyltransferase"/>
    <property type="match status" value="2"/>
</dbReference>
<dbReference type="InterPro" id="IPR002058">
    <property type="entry name" value="PAP_assoc"/>
</dbReference>
<geneLocation type="mitochondrion" evidence="6"/>
<dbReference type="InterPro" id="IPR043519">
    <property type="entry name" value="NT_sf"/>
</dbReference>
<feature type="domain" description="Poly(A) RNA polymerase mitochondrial-like central palm" evidence="5">
    <location>
        <begin position="710"/>
        <end position="806"/>
    </location>
</feature>
<dbReference type="GO" id="GO:0043634">
    <property type="term" value="P:polyadenylation-dependent ncRNA catabolic process"/>
    <property type="evidence" value="ECO:0007669"/>
    <property type="project" value="TreeGrafter"/>
</dbReference>
<dbReference type="GO" id="GO:0046872">
    <property type="term" value="F:metal ion binding"/>
    <property type="evidence" value="ECO:0007669"/>
    <property type="project" value="UniProtKB-KW"/>
</dbReference>
<dbReference type="GO" id="GO:0031123">
    <property type="term" value="P:RNA 3'-end processing"/>
    <property type="evidence" value="ECO:0007669"/>
    <property type="project" value="TreeGrafter"/>
</dbReference>
<feature type="compositionally biased region" description="Polar residues" evidence="3">
    <location>
        <begin position="1479"/>
        <end position="1489"/>
    </location>
</feature>
<feature type="compositionally biased region" description="Low complexity" evidence="3">
    <location>
        <begin position="1526"/>
        <end position="1548"/>
    </location>
</feature>
<feature type="compositionally biased region" description="Low complexity" evidence="3">
    <location>
        <begin position="1574"/>
        <end position="1596"/>
    </location>
</feature>
<feature type="compositionally biased region" description="Low complexity" evidence="3">
    <location>
        <begin position="1449"/>
        <end position="1465"/>
    </location>
</feature>
<dbReference type="Pfam" id="PF22600">
    <property type="entry name" value="MTPAP-like_central"/>
    <property type="match status" value="2"/>
</dbReference>
<dbReference type="PANTHER" id="PTHR23092:SF15">
    <property type="entry name" value="INACTIVE NON-CANONICAL POLY(A) RNA POLYMERASE PROTEIN TRF4-2-RELATED"/>
    <property type="match status" value="1"/>
</dbReference>
<feature type="domain" description="Poly(A) RNA polymerase mitochondrial-like central palm" evidence="5">
    <location>
        <begin position="1652"/>
        <end position="1767"/>
    </location>
</feature>
<feature type="region of interest" description="Disordered" evidence="3">
    <location>
        <begin position="1447"/>
        <end position="1605"/>
    </location>
</feature>
<keyword evidence="2" id="KW-0460">Magnesium</keyword>
<dbReference type="GO" id="GO:1990817">
    <property type="term" value="F:poly(A) RNA polymerase activity"/>
    <property type="evidence" value="ECO:0007669"/>
    <property type="project" value="InterPro"/>
</dbReference>
<dbReference type="Gene3D" id="1.10.1410.10">
    <property type="match status" value="2"/>
</dbReference>
<feature type="compositionally biased region" description="Basic and acidic residues" evidence="3">
    <location>
        <begin position="1379"/>
        <end position="1391"/>
    </location>
</feature>
<feature type="region of interest" description="Disordered" evidence="3">
    <location>
        <begin position="1352"/>
        <end position="1396"/>
    </location>
</feature>
<evidence type="ECO:0008006" key="8">
    <source>
        <dbReference type="Google" id="ProtNLM"/>
    </source>
</evidence>
<feature type="compositionally biased region" description="Basic residues" evidence="3">
    <location>
        <begin position="1466"/>
        <end position="1478"/>
    </location>
</feature>